<dbReference type="GO" id="GO:1990112">
    <property type="term" value="C:RQC complex"/>
    <property type="evidence" value="ECO:0007669"/>
    <property type="project" value="TreeGrafter"/>
</dbReference>
<organism evidence="7 8">
    <name type="scientific">Parablautia muri</name>
    <dbReference type="NCBI Taxonomy" id="2320879"/>
    <lineage>
        <taxon>Bacteria</taxon>
        <taxon>Bacillati</taxon>
        <taxon>Bacillota</taxon>
        <taxon>Clostridia</taxon>
        <taxon>Lachnospirales</taxon>
        <taxon>Lachnospiraceae</taxon>
        <taxon>Parablautia</taxon>
    </lineage>
</organism>
<comment type="similarity">
    <text evidence="5">Belongs to the NEMF family.</text>
</comment>
<dbReference type="Proteomes" id="UP001154420">
    <property type="component" value="Unassembled WGS sequence"/>
</dbReference>
<feature type="domain" description="NFACT RNA-binding" evidence="6">
    <location>
        <begin position="465"/>
        <end position="559"/>
    </location>
</feature>
<protein>
    <recommendedName>
        <fullName evidence="5">Rqc2 homolog RqcH</fullName>
        <shortName evidence="5">RqcH</shortName>
    </recommendedName>
</protein>
<comment type="caution">
    <text evidence="7">The sequence shown here is derived from an EMBL/GenBank/DDBJ whole genome shotgun (WGS) entry which is preliminary data.</text>
</comment>
<dbReference type="AlphaFoldDB" id="A0A9X5GS71"/>
<dbReference type="GO" id="GO:0043023">
    <property type="term" value="F:ribosomal large subunit binding"/>
    <property type="evidence" value="ECO:0007669"/>
    <property type="project" value="UniProtKB-UniRule"/>
</dbReference>
<evidence type="ECO:0000259" key="6">
    <source>
        <dbReference type="Pfam" id="PF05670"/>
    </source>
</evidence>
<name>A0A9X5GS71_9FIRM</name>
<evidence type="ECO:0000256" key="4">
    <source>
        <dbReference type="ARBA" id="ARBA00022917"/>
    </source>
</evidence>
<accession>A0A9X5GS71</accession>
<dbReference type="RefSeq" id="WP_160559935.1">
    <property type="nucleotide sequence ID" value="NZ_QZDT01000013.1"/>
</dbReference>
<reference evidence="7" key="1">
    <citation type="submission" date="2018-09" db="EMBL/GenBank/DDBJ databases">
        <title>Murine metabolic-syndrome-specific gut microbial biobank.</title>
        <authorList>
            <person name="Liu C."/>
        </authorList>
    </citation>
    <scope>NUCLEOTIDE SEQUENCE</scope>
    <source>
        <strain evidence="7">D42-62</strain>
    </source>
</reference>
<keyword evidence="1 5" id="KW-0820">tRNA-binding</keyword>
<keyword evidence="4 5" id="KW-0648">Protein biosynthesis</keyword>
<dbReference type="PANTHER" id="PTHR15239:SF6">
    <property type="entry name" value="RIBOSOME QUALITY CONTROL COMPLEX SUBUNIT NEMF"/>
    <property type="match status" value="1"/>
</dbReference>
<dbReference type="Pfam" id="PF05670">
    <property type="entry name" value="NFACT-R_1"/>
    <property type="match status" value="1"/>
</dbReference>
<dbReference type="Gene3D" id="2.30.310.10">
    <property type="entry name" value="ibrinogen binding protein from staphylococcus aureus domain"/>
    <property type="match status" value="1"/>
</dbReference>
<evidence type="ECO:0000313" key="8">
    <source>
        <dbReference type="Proteomes" id="UP001154420"/>
    </source>
</evidence>
<evidence type="ECO:0000256" key="2">
    <source>
        <dbReference type="ARBA" id="ARBA00022730"/>
    </source>
</evidence>
<dbReference type="GO" id="GO:0072344">
    <property type="term" value="P:rescue of stalled ribosome"/>
    <property type="evidence" value="ECO:0007669"/>
    <property type="project" value="UniProtKB-UniRule"/>
</dbReference>
<dbReference type="InterPro" id="IPR051608">
    <property type="entry name" value="RQC_Subunit_NEMF"/>
</dbReference>
<dbReference type="GO" id="GO:0019843">
    <property type="term" value="F:rRNA binding"/>
    <property type="evidence" value="ECO:0007669"/>
    <property type="project" value="UniProtKB-UniRule"/>
</dbReference>
<comment type="function">
    <text evidence="5">Key component of the ribosome quality control system (RQC), a ribosome-associated complex that mediates the extraction of incompletely synthesized nascent chains from stalled ribosomes and their subsequent degradation. RqcH recruits Ala-charged tRNA, and with RqcP directs the elongation of stalled nascent chains on 50S ribosomal subunits, leading to non-templated C-terminal alanine extensions (Ala tail). The Ala tail promotes nascent chain degradation. May add between 1 and at least 8 Ala residues. Binds to stalled 50S ribosomal subunits.</text>
</comment>
<dbReference type="Gene3D" id="1.10.8.50">
    <property type="match status" value="1"/>
</dbReference>
<dbReference type="HAMAP" id="MF_00844_B">
    <property type="entry name" value="RqcH_B"/>
    <property type="match status" value="1"/>
</dbReference>
<keyword evidence="2 5" id="KW-0699">rRNA-binding</keyword>
<evidence type="ECO:0000256" key="5">
    <source>
        <dbReference type="HAMAP-Rule" id="MF_00844"/>
    </source>
</evidence>
<sequence>MAFDGITIASIVKELKDTLSGGRIYKIAQPENDELLLTIKTANGGQRRLLLSASASLPLVYLTEGNKPSPMTAPGFCMLLRKHLQNGRITDITQPELERIIHLHVEHLNEMGDLCHKRLIVEIMGKHSNIIFIDEDNLIIDSIKHISGMVSSVREVLPGRPYFIPKTQDKENPLTVDFPSFQKAVTSRNMPVYKALYGHYTGISPVMAQEICHRAGVDGDVSTAFFDTPPQGEKALDALYQSFSGIMQQIQAGAFSPVIVYENGTPVEFAPLPLTIYAQDHLQTKSFDSISTLLEQYYAQRSTVTRIRQKSADLRKIVQTALERNVKKYDLQLRQMKDTEKKDKYRIYGELLNTYGYGIAPGAKSMEALNYYTGEPITISLDPLLTPSENAKKYFDKYGKMKRTYEALSTLTTQVKEEIDHLESIQTALDIALLEEDLAQIKEELIENGYIRRKGGGKKIKFTSKPFHYVNQDGFHIYVGKNNYQNDELTFKFATGGDWWFHTKGIPGSHVVLKADGAQLPDSAFEDAARLAAYYSKARGQDKVEIDYTEKKNVKKPNSSKPGFVVYYTNYSMMIDSDLSGLTLLEN</sequence>
<dbReference type="OrthoDB" id="9766163at2"/>
<keyword evidence="8" id="KW-1185">Reference proteome</keyword>
<evidence type="ECO:0000313" key="7">
    <source>
        <dbReference type="EMBL" id="NBJ92846.1"/>
    </source>
</evidence>
<comment type="subunit">
    <text evidence="5">Associates with stalled 50S ribosomal subunits. Binds to RqcP.</text>
</comment>
<evidence type="ECO:0000256" key="1">
    <source>
        <dbReference type="ARBA" id="ARBA00022555"/>
    </source>
</evidence>
<proteinExistence type="inferred from homology"/>
<dbReference type="Pfam" id="PF05833">
    <property type="entry name" value="NFACT_N"/>
    <property type="match status" value="1"/>
</dbReference>
<dbReference type="FunFam" id="2.30.310.10:FF:000004">
    <property type="entry name" value="Fibronectin-binding protein A"/>
    <property type="match status" value="1"/>
</dbReference>
<dbReference type="PANTHER" id="PTHR15239">
    <property type="entry name" value="NUCLEAR EXPORT MEDIATOR FACTOR NEMF"/>
    <property type="match status" value="1"/>
</dbReference>
<dbReference type="InterPro" id="IPR043682">
    <property type="entry name" value="RqcH_bacterial"/>
</dbReference>
<dbReference type="EMBL" id="QZDT01000013">
    <property type="protein sequence ID" value="NBJ92846.1"/>
    <property type="molecule type" value="Genomic_DNA"/>
</dbReference>
<dbReference type="GO" id="GO:0000049">
    <property type="term" value="F:tRNA binding"/>
    <property type="evidence" value="ECO:0007669"/>
    <property type="project" value="UniProtKB-UniRule"/>
</dbReference>
<gene>
    <name evidence="5" type="primary">rqcH</name>
    <name evidence="7" type="ORF">D5281_09595</name>
</gene>
<keyword evidence="3 5" id="KW-0694">RNA-binding</keyword>
<dbReference type="InterPro" id="IPR008532">
    <property type="entry name" value="NFACT_RNA-bd"/>
</dbReference>
<evidence type="ECO:0000256" key="3">
    <source>
        <dbReference type="ARBA" id="ARBA00022884"/>
    </source>
</evidence>